<dbReference type="EMBL" id="JAEPRB010000024">
    <property type="protein sequence ID" value="KAG2225762.1"/>
    <property type="molecule type" value="Genomic_DNA"/>
</dbReference>
<keyword evidence="2" id="KW-1185">Reference proteome</keyword>
<dbReference type="Proteomes" id="UP000646827">
    <property type="component" value="Unassembled WGS sequence"/>
</dbReference>
<evidence type="ECO:0000313" key="2">
    <source>
        <dbReference type="Proteomes" id="UP000646827"/>
    </source>
</evidence>
<evidence type="ECO:0000313" key="1">
    <source>
        <dbReference type="EMBL" id="KAG2225762.1"/>
    </source>
</evidence>
<proteinExistence type="predicted"/>
<name>A0A8H7SCK5_9FUNG</name>
<sequence>MNIPLDLLGLIKALLRDPKIDRTGSVSDNEVLKASYDKSLKSDEIAVVKLIANQLLPYAPHSESMCLLTQLPFILLANSILIAVGYHDHVQEISPIVSPHNIHAIPTNPAIIYETLTLHKNGISQGPFEEYVGKSLQQLLQQLDYVEDMINKMTAARDILKTKFREAIEEWNRTKTERLKSCGTIKRLLSQKLKGQVYAKRKKSHLLKLARRDIKDWRSSQYNLNKVIENHSTTGALPVDVPPTKPTPERVQHEDVAANIDISRLHFKKVAYGTTDYGHVVLAQTVPLTNDDVQFHVHLYNQQQEYQQQQLEQIESLVNLEKAEFIDDSEEKQEVDFISSQLQQQ</sequence>
<dbReference type="OrthoDB" id="2289613at2759"/>
<protein>
    <submittedName>
        <fullName evidence="1">Uncharacterized protein</fullName>
    </submittedName>
</protein>
<organism evidence="1 2">
    <name type="scientific">Circinella minor</name>
    <dbReference type="NCBI Taxonomy" id="1195481"/>
    <lineage>
        <taxon>Eukaryota</taxon>
        <taxon>Fungi</taxon>
        <taxon>Fungi incertae sedis</taxon>
        <taxon>Mucoromycota</taxon>
        <taxon>Mucoromycotina</taxon>
        <taxon>Mucoromycetes</taxon>
        <taxon>Mucorales</taxon>
        <taxon>Lichtheimiaceae</taxon>
        <taxon>Circinella</taxon>
    </lineage>
</organism>
<accession>A0A8H7SCK5</accession>
<comment type="caution">
    <text evidence="1">The sequence shown here is derived from an EMBL/GenBank/DDBJ whole genome shotgun (WGS) entry which is preliminary data.</text>
</comment>
<gene>
    <name evidence="1" type="ORF">INT45_011430</name>
</gene>
<reference evidence="1 2" key="1">
    <citation type="submission" date="2020-12" db="EMBL/GenBank/DDBJ databases">
        <title>Metabolic potential, ecology and presence of endohyphal bacteria is reflected in genomic diversity of Mucoromycotina.</title>
        <authorList>
            <person name="Muszewska A."/>
            <person name="Okrasinska A."/>
            <person name="Steczkiewicz K."/>
            <person name="Drgas O."/>
            <person name="Orlowska M."/>
            <person name="Perlinska-Lenart U."/>
            <person name="Aleksandrzak-Piekarczyk T."/>
            <person name="Szatraj K."/>
            <person name="Zielenkiewicz U."/>
            <person name="Pilsyk S."/>
            <person name="Malc E."/>
            <person name="Mieczkowski P."/>
            <person name="Kruszewska J.S."/>
            <person name="Biernat P."/>
            <person name="Pawlowska J."/>
        </authorList>
    </citation>
    <scope>NUCLEOTIDE SEQUENCE [LARGE SCALE GENOMIC DNA]</scope>
    <source>
        <strain evidence="1 2">CBS 142.35</strain>
    </source>
</reference>
<dbReference type="AlphaFoldDB" id="A0A8H7SCK5"/>